<comment type="caution">
    <text evidence="4">The sequence shown here is derived from an EMBL/GenBank/DDBJ whole genome shotgun (WGS) entry which is preliminary data.</text>
</comment>
<keyword evidence="1" id="KW-0436">Ligase</keyword>
<reference evidence="4" key="1">
    <citation type="submission" date="2021-02" db="EMBL/GenBank/DDBJ databases">
        <authorList>
            <person name="Nowell W R."/>
        </authorList>
    </citation>
    <scope>NUCLEOTIDE SEQUENCE</scope>
</reference>
<protein>
    <submittedName>
        <fullName evidence="4">Uncharacterized protein</fullName>
    </submittedName>
</protein>
<evidence type="ECO:0000256" key="2">
    <source>
        <dbReference type="ARBA" id="ARBA00022741"/>
    </source>
</evidence>
<organism evidence="4 5">
    <name type="scientific">Adineta steineri</name>
    <dbReference type="NCBI Taxonomy" id="433720"/>
    <lineage>
        <taxon>Eukaryota</taxon>
        <taxon>Metazoa</taxon>
        <taxon>Spiralia</taxon>
        <taxon>Gnathifera</taxon>
        <taxon>Rotifera</taxon>
        <taxon>Eurotatoria</taxon>
        <taxon>Bdelloidea</taxon>
        <taxon>Adinetida</taxon>
        <taxon>Adinetidae</taxon>
        <taxon>Adineta</taxon>
    </lineage>
</organism>
<dbReference type="Proteomes" id="UP000663881">
    <property type="component" value="Unassembled WGS sequence"/>
</dbReference>
<dbReference type="GO" id="GO:0005524">
    <property type="term" value="F:ATP binding"/>
    <property type="evidence" value="ECO:0007669"/>
    <property type="project" value="UniProtKB-KW"/>
</dbReference>
<dbReference type="Gene3D" id="3.40.50.12780">
    <property type="entry name" value="N-terminal domain of ligase-like"/>
    <property type="match status" value="1"/>
</dbReference>
<dbReference type="InterPro" id="IPR042099">
    <property type="entry name" value="ANL_N_sf"/>
</dbReference>
<keyword evidence="3" id="KW-0067">ATP-binding</keyword>
<evidence type="ECO:0000256" key="1">
    <source>
        <dbReference type="ARBA" id="ARBA00022598"/>
    </source>
</evidence>
<dbReference type="PANTHER" id="PTHR43272">
    <property type="entry name" value="LONG-CHAIN-FATTY-ACID--COA LIGASE"/>
    <property type="match status" value="1"/>
</dbReference>
<dbReference type="GO" id="GO:0004467">
    <property type="term" value="F:long-chain fatty acid-CoA ligase activity"/>
    <property type="evidence" value="ECO:0007669"/>
    <property type="project" value="TreeGrafter"/>
</dbReference>
<sequence length="205" mass="23341">MGYTLDDKPYSRGELLVKTNQMFSGYINNPDETNAAITEDGFFRTGDIVELQTDQGSLPHIRVIDRKKNFFKLSQGQFVSPEYLQTIYIQSPFVEQIYIHGDLLSDSVSAVIVPSQQYAQAFALQHNLALLDMNNSHPLFHQAILEDLQTIAKKESLRKHEIPSHIIIDFQAFTPENGLLTSSMKPCRHKLATYYADQLKTSDLF</sequence>
<dbReference type="EMBL" id="CAJOAY010016888">
    <property type="protein sequence ID" value="CAF4305555.1"/>
    <property type="molecule type" value="Genomic_DNA"/>
</dbReference>
<name>A0A820I2N9_9BILA</name>
<gene>
    <name evidence="4" type="ORF">OKA104_LOCUS46437</name>
</gene>
<dbReference type="GO" id="GO:0005783">
    <property type="term" value="C:endoplasmic reticulum"/>
    <property type="evidence" value="ECO:0007669"/>
    <property type="project" value="TreeGrafter"/>
</dbReference>
<evidence type="ECO:0000313" key="4">
    <source>
        <dbReference type="EMBL" id="CAF4305555.1"/>
    </source>
</evidence>
<keyword evidence="2" id="KW-0547">Nucleotide-binding</keyword>
<proteinExistence type="predicted"/>
<dbReference type="PANTHER" id="PTHR43272:SF33">
    <property type="entry name" value="AMP-BINDING DOMAIN-CONTAINING PROTEIN-RELATED"/>
    <property type="match status" value="1"/>
</dbReference>
<evidence type="ECO:0000256" key="3">
    <source>
        <dbReference type="ARBA" id="ARBA00022840"/>
    </source>
</evidence>
<evidence type="ECO:0000313" key="5">
    <source>
        <dbReference type="Proteomes" id="UP000663881"/>
    </source>
</evidence>
<dbReference type="GO" id="GO:0016020">
    <property type="term" value="C:membrane"/>
    <property type="evidence" value="ECO:0007669"/>
    <property type="project" value="TreeGrafter"/>
</dbReference>
<accession>A0A820I2N9</accession>
<dbReference type="AlphaFoldDB" id="A0A820I2N9"/>
<dbReference type="SUPFAM" id="SSF56801">
    <property type="entry name" value="Acetyl-CoA synthetase-like"/>
    <property type="match status" value="1"/>
</dbReference>